<dbReference type="Proteomes" id="UP001364617">
    <property type="component" value="Unassembled WGS sequence"/>
</dbReference>
<evidence type="ECO:0000313" key="2">
    <source>
        <dbReference type="Proteomes" id="UP001364617"/>
    </source>
</evidence>
<name>A0AAN9GUM5_9TELE</name>
<proteinExistence type="predicted"/>
<keyword evidence="2" id="KW-1185">Reference proteome</keyword>
<reference evidence="1 2" key="1">
    <citation type="submission" date="2024-02" db="EMBL/GenBank/DDBJ databases">
        <title>Chromosome-level genome assembly of the Eurasian Minnow (Phoxinus phoxinus).</title>
        <authorList>
            <person name="Oriowo T.O."/>
            <person name="Martin S."/>
            <person name="Stange M."/>
            <person name="Chrysostomakis Y."/>
            <person name="Brown T."/>
            <person name="Winkler S."/>
            <person name="Kukowka S."/>
            <person name="Myers E.W."/>
            <person name="Bohne A."/>
        </authorList>
    </citation>
    <scope>NUCLEOTIDE SEQUENCE [LARGE SCALE GENOMIC DNA]</scope>
    <source>
        <strain evidence="1">ZFMK-TIS-60720</strain>
        <tissue evidence="1">Whole Organism</tissue>
    </source>
</reference>
<accession>A0AAN9GUM5</accession>
<gene>
    <name evidence="1" type="ORF">R3I93_018351</name>
</gene>
<evidence type="ECO:0000313" key="1">
    <source>
        <dbReference type="EMBL" id="KAK7131759.1"/>
    </source>
</evidence>
<organism evidence="1 2">
    <name type="scientific">Phoxinus phoxinus</name>
    <name type="common">Eurasian minnow</name>
    <dbReference type="NCBI Taxonomy" id="58324"/>
    <lineage>
        <taxon>Eukaryota</taxon>
        <taxon>Metazoa</taxon>
        <taxon>Chordata</taxon>
        <taxon>Craniata</taxon>
        <taxon>Vertebrata</taxon>
        <taxon>Euteleostomi</taxon>
        <taxon>Actinopterygii</taxon>
        <taxon>Neopterygii</taxon>
        <taxon>Teleostei</taxon>
        <taxon>Ostariophysi</taxon>
        <taxon>Cypriniformes</taxon>
        <taxon>Leuciscidae</taxon>
        <taxon>Phoxininae</taxon>
        <taxon>Phoxinus</taxon>
    </lineage>
</organism>
<comment type="caution">
    <text evidence="1">The sequence shown here is derived from an EMBL/GenBank/DDBJ whole genome shotgun (WGS) entry which is preliminary data.</text>
</comment>
<dbReference type="AlphaFoldDB" id="A0AAN9GUM5"/>
<dbReference type="EMBL" id="JAYKXH010000020">
    <property type="protein sequence ID" value="KAK7131759.1"/>
    <property type="molecule type" value="Genomic_DNA"/>
</dbReference>
<protein>
    <submittedName>
        <fullName evidence="1">Uncharacterized protein</fullName>
    </submittedName>
</protein>
<sequence length="125" mass="13795">MRADKIARIFQVDTANLYLTDSTNVAVFPLDNGDFCSVDLDDRGHYEVHGGERPALATPQRSFAFMQAPSSSPQAFNFTPPPRASTLRSYQRFMLLEAEFKEIPCCGKSCIQAVAAEEGSNEPIC</sequence>